<evidence type="ECO:0000256" key="6">
    <source>
        <dbReference type="ARBA" id="ARBA00013279"/>
    </source>
</evidence>
<evidence type="ECO:0000256" key="5">
    <source>
        <dbReference type="ARBA" id="ARBA00011137"/>
    </source>
</evidence>
<keyword evidence="10" id="KW-0442">Lipid degradation</keyword>
<dbReference type="InterPro" id="IPR029058">
    <property type="entry name" value="AB_hydrolase_fold"/>
</dbReference>
<evidence type="ECO:0000256" key="11">
    <source>
        <dbReference type="ARBA" id="ARBA00022968"/>
    </source>
</evidence>
<evidence type="ECO:0000256" key="1">
    <source>
        <dbReference type="ARBA" id="ARBA00001024"/>
    </source>
</evidence>
<feature type="region of interest" description="Disordered" evidence="19">
    <location>
        <begin position="597"/>
        <end position="630"/>
    </location>
</feature>
<comment type="subunit">
    <text evidence="5">Binds to both phosphatidylinositol (PI) and phosphatidylinositol 3,5-bisphosphate (PIP2).</text>
</comment>
<dbReference type="GO" id="GO:0046461">
    <property type="term" value="P:neutral lipid catabolic process"/>
    <property type="evidence" value="ECO:0007669"/>
    <property type="project" value="TreeGrafter"/>
</dbReference>
<evidence type="ECO:0000256" key="10">
    <source>
        <dbReference type="ARBA" id="ARBA00022963"/>
    </source>
</evidence>
<feature type="region of interest" description="Disordered" evidence="19">
    <location>
        <begin position="557"/>
        <end position="580"/>
    </location>
</feature>
<dbReference type="InterPro" id="IPR050805">
    <property type="entry name" value="ATG15_Lipase"/>
</dbReference>
<dbReference type="InterPro" id="IPR002921">
    <property type="entry name" value="Fungal_lipase-type"/>
</dbReference>
<dbReference type="AlphaFoldDB" id="A0AAE0WJS1"/>
<reference evidence="21" key="1">
    <citation type="submission" date="2023-07" db="EMBL/GenBank/DDBJ databases">
        <title>Black Yeasts Isolated from many extreme environments.</title>
        <authorList>
            <person name="Coleine C."/>
            <person name="Stajich J.E."/>
            <person name="Selbmann L."/>
        </authorList>
    </citation>
    <scope>NUCLEOTIDE SEQUENCE</scope>
    <source>
        <strain evidence="21">CCFEE 5485</strain>
    </source>
</reference>
<dbReference type="Gene3D" id="3.40.50.1820">
    <property type="entry name" value="alpha/beta hydrolase"/>
    <property type="match status" value="1"/>
</dbReference>
<keyword evidence="11" id="KW-0735">Signal-anchor</keyword>
<feature type="domain" description="Fungal lipase-type" evidence="20">
    <location>
        <begin position="353"/>
        <end position="384"/>
    </location>
</feature>
<organism evidence="21 22">
    <name type="scientific">Recurvomyces mirabilis</name>
    <dbReference type="NCBI Taxonomy" id="574656"/>
    <lineage>
        <taxon>Eukaryota</taxon>
        <taxon>Fungi</taxon>
        <taxon>Dikarya</taxon>
        <taxon>Ascomycota</taxon>
        <taxon>Pezizomycotina</taxon>
        <taxon>Dothideomycetes</taxon>
        <taxon>Dothideomycetidae</taxon>
        <taxon>Mycosphaerellales</taxon>
        <taxon>Teratosphaeriaceae</taxon>
        <taxon>Recurvomyces</taxon>
    </lineage>
</organism>
<feature type="region of interest" description="Disordered" evidence="19">
    <location>
        <begin position="522"/>
        <end position="545"/>
    </location>
</feature>
<dbReference type="Proteomes" id="UP001274830">
    <property type="component" value="Unassembled WGS sequence"/>
</dbReference>
<feature type="compositionally biased region" description="Low complexity" evidence="19">
    <location>
        <begin position="522"/>
        <end position="539"/>
    </location>
</feature>
<keyword evidence="16" id="KW-0325">Glycoprotein</keyword>
<keyword evidence="12" id="KW-1133">Transmembrane helix</keyword>
<dbReference type="EC" id="3.1.1.3" evidence="6"/>
<dbReference type="CDD" id="cd00519">
    <property type="entry name" value="Lipase_3"/>
    <property type="match status" value="1"/>
</dbReference>
<dbReference type="GO" id="GO:0004620">
    <property type="term" value="F:phospholipase activity"/>
    <property type="evidence" value="ECO:0007669"/>
    <property type="project" value="TreeGrafter"/>
</dbReference>
<evidence type="ECO:0000256" key="3">
    <source>
        <dbReference type="ARBA" id="ARBA00004343"/>
    </source>
</evidence>
<evidence type="ECO:0000256" key="13">
    <source>
        <dbReference type="ARBA" id="ARBA00023006"/>
    </source>
</evidence>
<evidence type="ECO:0000256" key="2">
    <source>
        <dbReference type="ARBA" id="ARBA00004270"/>
    </source>
</evidence>
<keyword evidence="15" id="KW-0472">Membrane</keyword>
<evidence type="ECO:0000256" key="19">
    <source>
        <dbReference type="SAM" id="MobiDB-lite"/>
    </source>
</evidence>
<keyword evidence="13" id="KW-0072">Autophagy</keyword>
<evidence type="ECO:0000256" key="18">
    <source>
        <dbReference type="ARBA" id="ARBA00029828"/>
    </source>
</evidence>
<evidence type="ECO:0000256" key="16">
    <source>
        <dbReference type="ARBA" id="ARBA00023180"/>
    </source>
</evidence>
<comment type="similarity">
    <text evidence="4">Belongs to the AB hydrolase superfamily. Lipase family.</text>
</comment>
<comment type="catalytic activity">
    <reaction evidence="1">
        <text>a triacylglycerol + H2O = a diacylglycerol + a fatty acid + H(+)</text>
        <dbReference type="Rhea" id="RHEA:12044"/>
        <dbReference type="ChEBI" id="CHEBI:15377"/>
        <dbReference type="ChEBI" id="CHEBI:15378"/>
        <dbReference type="ChEBI" id="CHEBI:17855"/>
        <dbReference type="ChEBI" id="CHEBI:18035"/>
        <dbReference type="ChEBI" id="CHEBI:28868"/>
        <dbReference type="EC" id="3.1.1.3"/>
    </reaction>
</comment>
<protein>
    <recommendedName>
        <fullName evidence="6">triacylglycerol lipase</fullName>
        <ecNumber evidence="6">3.1.1.3</ecNumber>
    </recommendedName>
    <alternativeName>
        <fullName evidence="18">Autophagy-related protein 15</fullName>
    </alternativeName>
</protein>
<dbReference type="EMBL" id="JAUTXT010000028">
    <property type="protein sequence ID" value="KAK3672973.1"/>
    <property type="molecule type" value="Genomic_DNA"/>
</dbReference>
<dbReference type="Pfam" id="PF01764">
    <property type="entry name" value="Lipase_3"/>
    <property type="match status" value="1"/>
</dbReference>
<dbReference type="GO" id="GO:0034727">
    <property type="term" value="P:piecemeal microautophagy of the nucleus"/>
    <property type="evidence" value="ECO:0007669"/>
    <property type="project" value="TreeGrafter"/>
</dbReference>
<evidence type="ECO:0000256" key="14">
    <source>
        <dbReference type="ARBA" id="ARBA00023098"/>
    </source>
</evidence>
<proteinExistence type="inferred from homology"/>
<keyword evidence="14" id="KW-0443">Lipid metabolism</keyword>
<evidence type="ECO:0000259" key="20">
    <source>
        <dbReference type="Pfam" id="PF01764"/>
    </source>
</evidence>
<name>A0AAE0WJS1_9PEZI</name>
<evidence type="ECO:0000256" key="12">
    <source>
        <dbReference type="ARBA" id="ARBA00022989"/>
    </source>
</evidence>
<dbReference type="FunFam" id="3.40.50.1820:FF:000129">
    <property type="entry name" value="Autophagy related lipase Atg15, putative"/>
    <property type="match status" value="1"/>
</dbReference>
<dbReference type="PANTHER" id="PTHR47175:SF2">
    <property type="entry name" value="LIPASE ATG15-RELATED"/>
    <property type="match status" value="1"/>
</dbReference>
<dbReference type="GO" id="GO:0034496">
    <property type="term" value="P:multivesicular body membrane disassembly"/>
    <property type="evidence" value="ECO:0007669"/>
    <property type="project" value="TreeGrafter"/>
</dbReference>
<dbReference type="GeneID" id="89966986"/>
<keyword evidence="22" id="KW-1185">Reference proteome</keyword>
<gene>
    <name evidence="21" type="primary">ATG15</name>
    <name evidence="21" type="ORF">LTR78_007083</name>
</gene>
<dbReference type="GO" id="GO:0005775">
    <property type="term" value="C:vacuolar lumen"/>
    <property type="evidence" value="ECO:0007669"/>
    <property type="project" value="TreeGrafter"/>
</dbReference>
<evidence type="ECO:0000256" key="9">
    <source>
        <dbReference type="ARBA" id="ARBA00022801"/>
    </source>
</evidence>
<dbReference type="GO" id="GO:0032585">
    <property type="term" value="C:multivesicular body membrane"/>
    <property type="evidence" value="ECO:0007669"/>
    <property type="project" value="UniProtKB-SubCell"/>
</dbReference>
<comment type="subcellular location">
    <subcellularLocation>
        <location evidence="3">Endosome</location>
        <location evidence="3">Multivesicular body membrane</location>
        <topology evidence="3">Single-pass type II membrane protein</topology>
    </subcellularLocation>
    <subcellularLocation>
        <location evidence="2">Prevacuolar compartment membrane</location>
        <topology evidence="2">Single-pass type II membrane protein</topology>
    </subcellularLocation>
</comment>
<evidence type="ECO:0000256" key="7">
    <source>
        <dbReference type="ARBA" id="ARBA00022692"/>
    </source>
</evidence>
<keyword evidence="8" id="KW-0967">Endosome</keyword>
<sequence length="701" mass="75956">MEGGVRLNRDRDAVVIHDEAFVDALTASSRSRDDYILLNLILRPMRCFITSSSAQKGRGNALGMMWNGSVLLACLLAVLGYGDAARTPQQRREQRNPYLVLPPATPDEYRAARPAQDLGARTFRLRHIYHHGFSQYPHLHKYIDIEADEELRVTSDYGQTYLAAPADLPIQAVSTNIQRLAKRKPADIDRLLQHADIHGEAATLPSSAWTVDEISGPNITDKKSVLNMAKMASNAYEKDESSPGWKDVKGGFNYTDNFGWQQDGLRGHIFADEKNGTIVIGLKGTSPAVFDGADTTGNDKLNDNLFGSCCCGQGGSWQWKQVCDCMTDTYTCNSTCLVKSLREKSHYYWAVRDLYHNVTERYPNSEVWLAGHSLGGVVSSLLGLTYGLPALTFEAYPDAMAASRLGLPTPPGFKIGSHQSRASTGIYHFGHTADPIFMGTCNSATSFCSIGGYAFQGLCHTGHTCTYDTVGDLGWRVGIGTHKISNVIRDVIEKYDIVPTCEVDVDCQDCSLWKFFESNSSEPITTTTKTSSSSSSYTRTRTETCKTPGWWGCLDESTTTEKTTSSSSSSSTSTSTTSTCKTPGWFGCNDPTTTTTTSSSASTAIHTPSAAPAPSITTTSSIPTSTSTSTSTNLCETPGWFGCKDHPVTSSAAPSSTIARTTPRVTGTVARPSGSGTPSPARRKCMNRHCLILDDGLNVDL</sequence>
<feature type="region of interest" description="Disordered" evidence="19">
    <location>
        <begin position="651"/>
        <end position="682"/>
    </location>
</feature>
<evidence type="ECO:0000256" key="8">
    <source>
        <dbReference type="ARBA" id="ARBA00022753"/>
    </source>
</evidence>
<feature type="compositionally biased region" description="Polar residues" evidence="19">
    <location>
        <begin position="651"/>
        <end position="665"/>
    </location>
</feature>
<evidence type="ECO:0000313" key="22">
    <source>
        <dbReference type="Proteomes" id="UP001274830"/>
    </source>
</evidence>
<dbReference type="RefSeq" id="XP_064690057.1">
    <property type="nucleotide sequence ID" value="XM_064842429.1"/>
</dbReference>
<comment type="function">
    <text evidence="17">Lipase which is essential for lysis of subvacuolar cytoplasm to vacuole targeted bodies and intravacuolar autophagic bodies. Involved in the lysis of intravacuolar multivesicular body (MVB) vesicles. The intravacuolar membrane disintegration by ATG15 is critical to life span extension.</text>
</comment>
<evidence type="ECO:0000256" key="17">
    <source>
        <dbReference type="ARBA" id="ARBA00024663"/>
    </source>
</evidence>
<keyword evidence="9 21" id="KW-0378">Hydrolase</keyword>
<dbReference type="GO" id="GO:0004806">
    <property type="term" value="F:triacylglycerol lipase activity"/>
    <property type="evidence" value="ECO:0007669"/>
    <property type="project" value="UniProtKB-EC"/>
</dbReference>
<evidence type="ECO:0000256" key="15">
    <source>
        <dbReference type="ARBA" id="ARBA00023136"/>
    </source>
</evidence>
<comment type="caution">
    <text evidence="21">The sequence shown here is derived from an EMBL/GenBank/DDBJ whole genome shotgun (WGS) entry which is preliminary data.</text>
</comment>
<dbReference type="PANTHER" id="PTHR47175">
    <property type="entry name" value="LIPASE ATG15-RELATED"/>
    <property type="match status" value="1"/>
</dbReference>
<dbReference type="GO" id="GO:0006660">
    <property type="term" value="P:phosphatidylserine catabolic process"/>
    <property type="evidence" value="ECO:0007669"/>
    <property type="project" value="TreeGrafter"/>
</dbReference>
<evidence type="ECO:0000256" key="4">
    <source>
        <dbReference type="ARBA" id="ARBA00010701"/>
    </source>
</evidence>
<dbReference type="SUPFAM" id="SSF53474">
    <property type="entry name" value="alpha/beta-Hydrolases"/>
    <property type="match status" value="1"/>
</dbReference>
<keyword evidence="7" id="KW-0812">Transmembrane</keyword>
<accession>A0AAE0WJS1</accession>
<evidence type="ECO:0000313" key="21">
    <source>
        <dbReference type="EMBL" id="KAK3672973.1"/>
    </source>
</evidence>